<feature type="compositionally biased region" description="Acidic residues" evidence="1">
    <location>
        <begin position="505"/>
        <end position="522"/>
    </location>
</feature>
<reference evidence="3" key="1">
    <citation type="submission" date="2016-10" db="EMBL/GenBank/DDBJ databases">
        <authorList>
            <person name="Varghese N."/>
            <person name="Submissions S."/>
        </authorList>
    </citation>
    <scope>NUCLEOTIDE SEQUENCE [LARGE SCALE GENOMIC DNA]</scope>
    <source>
        <strain evidence="3">DSM 22951</strain>
    </source>
</reference>
<name>A0A2Y9BTR8_9MICO</name>
<dbReference type="Proteomes" id="UP000250028">
    <property type="component" value="Unassembled WGS sequence"/>
</dbReference>
<feature type="region of interest" description="Disordered" evidence="1">
    <location>
        <begin position="552"/>
        <end position="594"/>
    </location>
</feature>
<evidence type="ECO:0008006" key="4">
    <source>
        <dbReference type="Google" id="ProtNLM"/>
    </source>
</evidence>
<evidence type="ECO:0000313" key="2">
    <source>
        <dbReference type="EMBL" id="SSA34482.1"/>
    </source>
</evidence>
<dbReference type="SUPFAM" id="SSF52540">
    <property type="entry name" value="P-loop containing nucleoside triphosphate hydrolases"/>
    <property type="match status" value="1"/>
</dbReference>
<keyword evidence="3" id="KW-1185">Reference proteome</keyword>
<evidence type="ECO:0000256" key="1">
    <source>
        <dbReference type="SAM" id="MobiDB-lite"/>
    </source>
</evidence>
<feature type="compositionally biased region" description="Low complexity" evidence="1">
    <location>
        <begin position="552"/>
        <end position="569"/>
    </location>
</feature>
<gene>
    <name evidence="2" type="ORF">SAMN04489750_1805</name>
</gene>
<accession>A0A2Y9BTR8</accession>
<dbReference type="AlphaFoldDB" id="A0A2Y9BTR8"/>
<protein>
    <recommendedName>
        <fullName evidence="4">FtsK/SpoIIIE family protein</fullName>
    </recommendedName>
</protein>
<dbReference type="InterPro" id="IPR027417">
    <property type="entry name" value="P-loop_NTPase"/>
</dbReference>
<dbReference type="Gene3D" id="3.40.50.300">
    <property type="entry name" value="P-loop containing nucleotide triphosphate hydrolases"/>
    <property type="match status" value="1"/>
</dbReference>
<dbReference type="EMBL" id="UESZ01000001">
    <property type="protein sequence ID" value="SSA34482.1"/>
    <property type="molecule type" value="Genomic_DNA"/>
</dbReference>
<evidence type="ECO:0000313" key="3">
    <source>
        <dbReference type="Proteomes" id="UP000250028"/>
    </source>
</evidence>
<feature type="region of interest" description="Disordered" evidence="1">
    <location>
        <begin position="488"/>
        <end position="537"/>
    </location>
</feature>
<proteinExistence type="predicted"/>
<organism evidence="2 3">
    <name type="scientific">Branchiibius hedensis</name>
    <dbReference type="NCBI Taxonomy" id="672460"/>
    <lineage>
        <taxon>Bacteria</taxon>
        <taxon>Bacillati</taxon>
        <taxon>Actinomycetota</taxon>
        <taxon>Actinomycetes</taxon>
        <taxon>Micrococcales</taxon>
        <taxon>Dermacoccaceae</taxon>
        <taxon>Branchiibius</taxon>
    </lineage>
</organism>
<sequence length="594" mass="63112">MRVPLPAGFDPDRHSGAVVSKVRQAKGPEWSLANIDTDAHVAVFRRHVAETTVTAAAKAGGSVKTPESFQVSLSAADAKPTMGEKVAATLQDTYPGFYLTDFDPHLARATLTKLDDDTARCRGAVATALGVKPWDVQAAPRPGGGYLLGLPKSYMPSKHDEKLDEVATSVVGQFGWYVVADANKLTAQVIPSDPPTFPPTIRLNLAGLGADLHRTPIGDILPPPGQKKYDTVSIDWRAHAFGLVSGTAGAGKTNTLNSIIADQVAGGAALVIVDEPSKAIDYSWCKKYVRDGGWGCDGLRSAVTALALVYEEGNRRAKVLEQAGVTNWFDLPDHQRFPPILCIVDEVAGLLVGEKLPPGVDRKMPEVQEVIEENRLKFKLQRVITKIAAEKRFVGIRMLLSSQVSNQNSGLPPSLKTLLGQRVLMGPNPSKTQRDQAFSVADRVPTVPDNVANGGMVSKGVGGAELEGQAPVVFKSFFATSGQLDAELASRGVPTTSRPEPTQAEMDEYCPVSEEDLDDEGPAFDPRRDAPETFSDDGEQLFGAAAAAAASRRLEAQAKAQRAAKDAGAGTSGADGPRCPSCRAPIRSDGTCEC</sequence>